<comment type="caution">
    <text evidence="1">The sequence shown here is derived from an EMBL/GenBank/DDBJ whole genome shotgun (WGS) entry which is preliminary data.</text>
</comment>
<name>A0A8K0V3Q5_9ENTR</name>
<dbReference type="Proteomes" id="UP000659047">
    <property type="component" value="Unassembled WGS sequence"/>
</dbReference>
<reference evidence="1" key="1">
    <citation type="submission" date="2021-01" db="EMBL/GenBank/DDBJ databases">
        <title>Intestinitalea alba gen. nov., sp. nov., a novel genus of the family Enterobacteriaceae, isolated from the gut of the plastic-eating mealworm Tenebrio molitor L.</title>
        <authorList>
            <person name="Yang Y."/>
        </authorList>
    </citation>
    <scope>NUCLEOTIDE SEQUENCE</scope>
    <source>
        <strain evidence="1">BIT-L3</strain>
    </source>
</reference>
<evidence type="ECO:0000313" key="2">
    <source>
        <dbReference type="Proteomes" id="UP000659047"/>
    </source>
</evidence>
<evidence type="ECO:0000313" key="1">
    <source>
        <dbReference type="EMBL" id="MBK4715071.1"/>
    </source>
</evidence>
<organism evidence="1 2">
    <name type="scientific">Tenebrionibacter intestinalis</name>
    <dbReference type="NCBI Taxonomy" id="2799638"/>
    <lineage>
        <taxon>Bacteria</taxon>
        <taxon>Pseudomonadati</taxon>
        <taxon>Pseudomonadota</taxon>
        <taxon>Gammaproteobacteria</taxon>
        <taxon>Enterobacterales</taxon>
        <taxon>Enterobacteriaceae</taxon>
        <taxon>Tenebrionibacter/Tenebrionicola group</taxon>
        <taxon>Tenebrionibacter</taxon>
    </lineage>
</organism>
<protein>
    <submittedName>
        <fullName evidence="1">Uncharacterized protein</fullName>
    </submittedName>
</protein>
<dbReference type="AlphaFoldDB" id="A0A8K0V3Q5"/>
<keyword evidence="2" id="KW-1185">Reference proteome</keyword>
<dbReference type="EMBL" id="JAEPBH010000014">
    <property type="protein sequence ID" value="MBK4715071.1"/>
    <property type="molecule type" value="Genomic_DNA"/>
</dbReference>
<accession>A0A8K0V3Q5</accession>
<gene>
    <name evidence="1" type="ORF">JJB97_06960</name>
</gene>
<sequence length="254" mass="27203">MAHDKLRTGRLAVWPSAEKGDQNSLLSVGVPLPERPQPAPMNATIHDNQLSIASGVIVSVQCYKYILHHGHDYHNDAWVSRSTIEKSSGGVASFGPYYMNLSADHGWTASVRDGQLQETGTISLSITLDSASIAPPAASQIYNLGGTPYQWSADPLFIVAPEYTQITLAPTPRGTAPHREVTVNWWAVTDSSPDDVTITVRSSGEGECTLSDSTGKGVVKHLIPGKPPKLEWDAPDDLDPGIHEGICTVSIGLS</sequence>
<proteinExistence type="predicted"/>
<dbReference type="RefSeq" id="WP_238713292.1">
    <property type="nucleotide sequence ID" value="NZ_JAEPBH010000014.1"/>
</dbReference>